<keyword evidence="2" id="KW-1185">Reference proteome</keyword>
<organism evidence="1 2">
    <name type="scientific">Campylobacter phage CP21</name>
    <dbReference type="NCBI Taxonomy" id="2881391"/>
    <lineage>
        <taxon>Viruses</taxon>
        <taxon>Duplodnaviria</taxon>
        <taxon>Heunggongvirae</taxon>
        <taxon>Uroviricota</taxon>
        <taxon>Caudoviricetes</taxon>
        <taxon>Connertonviridae</taxon>
        <taxon>Firehammervirus</taxon>
        <taxon>Firehammervirus CP21</taxon>
    </lineage>
</organism>
<name>I7JC38_9CAUD</name>
<dbReference type="Proteomes" id="UP000050571">
    <property type="component" value="Segment"/>
</dbReference>
<accession>I7JC38</accession>
<proteinExistence type="predicted"/>
<evidence type="ECO:0000313" key="1">
    <source>
        <dbReference type="EMBL" id="CCH63555.1"/>
    </source>
</evidence>
<dbReference type="GeneID" id="14010903"/>
<reference evidence="1 2" key="1">
    <citation type="journal article" date="2012" name="J. Virol.">
        <title>The Complete Genome Sequence of Bacteriophage CP21 Reveals Modular Shuffling in Campylobacter Group II Phages.</title>
        <authorList>
            <person name="Hammerl J.A."/>
            <person name="Jackel C."/>
            <person name="Reetz J."/>
            <person name="Hertwig S."/>
        </authorList>
    </citation>
    <scope>NUCLEOTIDE SEQUENCE [LARGE SCALE GENOMIC DNA]</scope>
</reference>
<dbReference type="KEGG" id="vg:14010903"/>
<sequence>MKSNTDFREVKTKFSIMMLLDNSNLTESGLYFNFGLI</sequence>
<dbReference type="RefSeq" id="YP_007005163.1">
    <property type="nucleotide sequence ID" value="NC_019507.1"/>
</dbReference>
<gene>
    <name evidence="1" type="primary">CP21_093</name>
</gene>
<evidence type="ECO:0000313" key="2">
    <source>
        <dbReference type="Proteomes" id="UP000050571"/>
    </source>
</evidence>
<protein>
    <submittedName>
        <fullName evidence="1">Head completion protein (T4 gp41-like)</fullName>
    </submittedName>
</protein>
<dbReference type="EMBL" id="HE815464">
    <property type="protein sequence ID" value="CCH63555.1"/>
    <property type="molecule type" value="Genomic_DNA"/>
</dbReference>